<evidence type="ECO:0000256" key="2">
    <source>
        <dbReference type="SAM" id="Phobius"/>
    </source>
</evidence>
<proteinExistence type="predicted"/>
<accession>A0A0F9HZ12</accession>
<feature type="transmembrane region" description="Helical" evidence="2">
    <location>
        <begin position="6"/>
        <end position="23"/>
    </location>
</feature>
<organism evidence="3">
    <name type="scientific">marine sediment metagenome</name>
    <dbReference type="NCBI Taxonomy" id="412755"/>
    <lineage>
        <taxon>unclassified sequences</taxon>
        <taxon>metagenomes</taxon>
        <taxon>ecological metagenomes</taxon>
    </lineage>
</organism>
<protein>
    <submittedName>
        <fullName evidence="3">Uncharacterized protein</fullName>
    </submittedName>
</protein>
<dbReference type="EMBL" id="LAZR01013772">
    <property type="protein sequence ID" value="KKM20412.1"/>
    <property type="molecule type" value="Genomic_DNA"/>
</dbReference>
<evidence type="ECO:0000256" key="1">
    <source>
        <dbReference type="SAM" id="Coils"/>
    </source>
</evidence>
<keyword evidence="2" id="KW-0472">Membrane</keyword>
<keyword evidence="2" id="KW-1133">Transmembrane helix</keyword>
<evidence type="ECO:0000313" key="3">
    <source>
        <dbReference type="EMBL" id="KKM20412.1"/>
    </source>
</evidence>
<comment type="caution">
    <text evidence="3">The sequence shown here is derived from an EMBL/GenBank/DDBJ whole genome shotgun (WGS) entry which is preliminary data.</text>
</comment>
<keyword evidence="2" id="KW-0812">Transmembrane</keyword>
<feature type="coiled-coil region" evidence="1">
    <location>
        <begin position="36"/>
        <end position="63"/>
    </location>
</feature>
<keyword evidence="1" id="KW-0175">Coiled coil</keyword>
<dbReference type="AlphaFoldDB" id="A0A0F9HZ12"/>
<name>A0A0F9HZ12_9ZZZZ</name>
<gene>
    <name evidence="3" type="ORF">LCGC14_1645750</name>
</gene>
<reference evidence="3" key="1">
    <citation type="journal article" date="2015" name="Nature">
        <title>Complex archaea that bridge the gap between prokaryotes and eukaryotes.</title>
        <authorList>
            <person name="Spang A."/>
            <person name="Saw J.H."/>
            <person name="Jorgensen S.L."/>
            <person name="Zaremba-Niedzwiedzka K."/>
            <person name="Martijn J."/>
            <person name="Lind A.E."/>
            <person name="van Eijk R."/>
            <person name="Schleper C."/>
            <person name="Guy L."/>
            <person name="Ettema T.J."/>
        </authorList>
    </citation>
    <scope>NUCLEOTIDE SEQUENCE</scope>
</reference>
<sequence>MEQIIPDVLGQIVYVLLFAAIIWKQCELGNRIKQAERFIETNLENMEELVKVLKEKARKDNERLH</sequence>